<keyword evidence="4 7" id="KW-1133">Transmembrane helix</keyword>
<comment type="similarity">
    <text evidence="2 6">Belongs to the CDC50/LEM3 family.</text>
</comment>
<dbReference type="GO" id="GO:0005886">
    <property type="term" value="C:plasma membrane"/>
    <property type="evidence" value="ECO:0007669"/>
    <property type="project" value="TreeGrafter"/>
</dbReference>
<dbReference type="PANTHER" id="PTHR10926:SF0">
    <property type="entry name" value="CDC50, ISOFORM A"/>
    <property type="match status" value="1"/>
</dbReference>
<dbReference type="AlphaFoldDB" id="A0A383VEH6"/>
<organism evidence="8 9">
    <name type="scientific">Tetradesmus obliquus</name>
    <name type="common">Green alga</name>
    <name type="synonym">Acutodesmus obliquus</name>
    <dbReference type="NCBI Taxonomy" id="3088"/>
    <lineage>
        <taxon>Eukaryota</taxon>
        <taxon>Viridiplantae</taxon>
        <taxon>Chlorophyta</taxon>
        <taxon>core chlorophytes</taxon>
        <taxon>Chlorophyceae</taxon>
        <taxon>CS clade</taxon>
        <taxon>Sphaeropleales</taxon>
        <taxon>Scenedesmaceae</taxon>
        <taxon>Tetradesmus</taxon>
    </lineage>
</organism>
<evidence type="ECO:0000256" key="1">
    <source>
        <dbReference type="ARBA" id="ARBA00004141"/>
    </source>
</evidence>
<evidence type="ECO:0000256" key="7">
    <source>
        <dbReference type="SAM" id="Phobius"/>
    </source>
</evidence>
<dbReference type="PIRSF" id="PIRSF015840">
    <property type="entry name" value="DUF284_TM_euk"/>
    <property type="match status" value="1"/>
</dbReference>
<evidence type="ECO:0000256" key="5">
    <source>
        <dbReference type="ARBA" id="ARBA00023136"/>
    </source>
</evidence>
<gene>
    <name evidence="8" type="ORF">BQ4739_LOCUS3628</name>
</gene>
<reference evidence="8 9" key="1">
    <citation type="submission" date="2016-10" db="EMBL/GenBank/DDBJ databases">
        <authorList>
            <person name="Cai Z."/>
        </authorList>
    </citation>
    <scope>NUCLEOTIDE SEQUENCE [LARGE SCALE GENOMIC DNA]</scope>
</reference>
<dbReference type="GO" id="GO:0005794">
    <property type="term" value="C:Golgi apparatus"/>
    <property type="evidence" value="ECO:0007669"/>
    <property type="project" value="TreeGrafter"/>
</dbReference>
<evidence type="ECO:0000256" key="2">
    <source>
        <dbReference type="ARBA" id="ARBA00009457"/>
    </source>
</evidence>
<evidence type="ECO:0000313" key="9">
    <source>
        <dbReference type="Proteomes" id="UP000256970"/>
    </source>
</evidence>
<evidence type="ECO:0000256" key="6">
    <source>
        <dbReference type="PIRNR" id="PIRNR015840"/>
    </source>
</evidence>
<feature type="transmembrane region" description="Helical" evidence="7">
    <location>
        <begin position="326"/>
        <end position="347"/>
    </location>
</feature>
<evidence type="ECO:0000313" key="8">
    <source>
        <dbReference type="EMBL" id="SZX63064.1"/>
    </source>
</evidence>
<comment type="subcellular location">
    <subcellularLocation>
        <location evidence="1">Membrane</location>
        <topology evidence="1">Multi-pass membrane protein</topology>
    </subcellularLocation>
</comment>
<dbReference type="Proteomes" id="UP000256970">
    <property type="component" value="Unassembled WGS sequence"/>
</dbReference>
<accession>A0A383VEH6</accession>
<keyword evidence="5 6" id="KW-0472">Membrane</keyword>
<evidence type="ECO:0000256" key="4">
    <source>
        <dbReference type="ARBA" id="ARBA00022989"/>
    </source>
</evidence>
<keyword evidence="9" id="KW-1185">Reference proteome</keyword>
<dbReference type="GO" id="GO:0005783">
    <property type="term" value="C:endoplasmic reticulum"/>
    <property type="evidence" value="ECO:0007669"/>
    <property type="project" value="TreeGrafter"/>
</dbReference>
<dbReference type="Pfam" id="PF03381">
    <property type="entry name" value="CDC50"/>
    <property type="match status" value="1"/>
</dbReference>
<sequence length="369" mass="40888">MPGGSTGGDEPPKPTKEPRYTRLTQQEMHACKPVLDATWATFIFAAVAFIMIPVGAVCLVYGLKPVEEVYRYDEVCAARAGFDTPAKAQQWLWTNQGPDGISREQEQNLRCTVSIQITKDMLKPVFVYYELDGVYQNHRRYVRSRSDVQLAGKNASATDLAACNPQLYLGGNTSMMINPCGLVAWSNFNDSYSMSRVAADGRETVLDVSGQGIALRSDVHHRYADYYPQNFNPFLNSMRGGGNLTQPQPGGGLKELMVGEDERFIVWMRTAALPRFRKLWGRIDSDLNAGDVINIVIDNRWNSYAFKGKKSLVLGTTDWLGGRNPFLGIAYLATGGASLLLGIAYLLCRVCVPRKFGDPDLLASFVARM</sequence>
<dbReference type="PANTHER" id="PTHR10926">
    <property type="entry name" value="CELL CYCLE CONTROL PROTEIN 50"/>
    <property type="match status" value="1"/>
</dbReference>
<feature type="transmembrane region" description="Helical" evidence="7">
    <location>
        <begin position="42"/>
        <end position="63"/>
    </location>
</feature>
<evidence type="ECO:0000256" key="3">
    <source>
        <dbReference type="ARBA" id="ARBA00022692"/>
    </source>
</evidence>
<name>A0A383VEH6_TETOB</name>
<keyword evidence="3 7" id="KW-0812">Transmembrane</keyword>
<proteinExistence type="inferred from homology"/>
<dbReference type="InterPro" id="IPR005045">
    <property type="entry name" value="CDC50/LEM3_fam"/>
</dbReference>
<protein>
    <recommendedName>
        <fullName evidence="6">ALA-interacting subunit</fullName>
    </recommendedName>
</protein>
<dbReference type="EMBL" id="FNXT01000282">
    <property type="protein sequence ID" value="SZX63064.1"/>
    <property type="molecule type" value="Genomic_DNA"/>
</dbReference>
<dbReference type="STRING" id="3088.A0A383VEH6"/>